<dbReference type="InterPro" id="IPR000210">
    <property type="entry name" value="BTB/POZ_dom"/>
</dbReference>
<dbReference type="AlphaFoldDB" id="A0A9W8X7E1"/>
<proteinExistence type="predicted"/>
<dbReference type="InterPro" id="IPR011333">
    <property type="entry name" value="SKP1/BTB/POZ_sf"/>
</dbReference>
<feature type="domain" description="BTB" evidence="1">
    <location>
        <begin position="44"/>
        <end position="104"/>
    </location>
</feature>
<dbReference type="InterPro" id="IPR003131">
    <property type="entry name" value="T1-type_BTB"/>
</dbReference>
<dbReference type="PROSITE" id="PS50097">
    <property type="entry name" value="BTB"/>
    <property type="match status" value="1"/>
</dbReference>
<dbReference type="CDD" id="cd18316">
    <property type="entry name" value="BTB_POZ_KCTD-like"/>
    <property type="match status" value="1"/>
</dbReference>
<dbReference type="SUPFAM" id="SSF54695">
    <property type="entry name" value="POZ domain"/>
    <property type="match status" value="1"/>
</dbReference>
<dbReference type="PANTHER" id="PTHR11145:SF8">
    <property type="entry name" value="RE57120P"/>
    <property type="match status" value="1"/>
</dbReference>
<organism evidence="2 3">
    <name type="scientific">Didymella glomerata</name>
    <dbReference type="NCBI Taxonomy" id="749621"/>
    <lineage>
        <taxon>Eukaryota</taxon>
        <taxon>Fungi</taxon>
        <taxon>Dikarya</taxon>
        <taxon>Ascomycota</taxon>
        <taxon>Pezizomycotina</taxon>
        <taxon>Dothideomycetes</taxon>
        <taxon>Pleosporomycetidae</taxon>
        <taxon>Pleosporales</taxon>
        <taxon>Pleosporineae</taxon>
        <taxon>Didymellaceae</taxon>
        <taxon>Didymella</taxon>
    </lineage>
</organism>
<keyword evidence="3" id="KW-1185">Reference proteome</keyword>
<gene>
    <name evidence="2" type="ORF">N0V87_000967</name>
</gene>
<dbReference type="Proteomes" id="UP001140562">
    <property type="component" value="Unassembled WGS sequence"/>
</dbReference>
<evidence type="ECO:0000313" key="2">
    <source>
        <dbReference type="EMBL" id="KAJ4342758.1"/>
    </source>
</evidence>
<protein>
    <recommendedName>
        <fullName evidence="1">BTB domain-containing protein</fullName>
    </recommendedName>
</protein>
<sequence length="246" mass="28932">METPTSLDSEFERLSSSSPIATRPSWRQMAANEAIVNTQPERPKIITLDVAGHHFKVSSDILTAESGLFKRQLSAQCNWVPQRDGTYFIDTNPAFFEHLLDFMRRPSVFPLFWSQNKGFDYNLYQRLQAEAEYFQISTLDKWTKEKKYHQAVTIRTYEPVTRKLKNMPQERIAGNMTKDWYYVSKVHKTYVCPRRIHCHYGKREACGRACHEHKGDDDTDYDEEEYLEVVAVKREIVFDEEACKVR</sequence>
<evidence type="ECO:0000259" key="1">
    <source>
        <dbReference type="PROSITE" id="PS50097"/>
    </source>
</evidence>
<dbReference type="GO" id="GO:0051260">
    <property type="term" value="P:protein homooligomerization"/>
    <property type="evidence" value="ECO:0007669"/>
    <property type="project" value="InterPro"/>
</dbReference>
<accession>A0A9W8X7E1</accession>
<name>A0A9W8X7E1_9PLEO</name>
<dbReference type="EMBL" id="JAPEUV010000005">
    <property type="protein sequence ID" value="KAJ4342758.1"/>
    <property type="molecule type" value="Genomic_DNA"/>
</dbReference>
<dbReference type="InterPro" id="IPR045068">
    <property type="entry name" value="BACURD1-3"/>
</dbReference>
<dbReference type="OrthoDB" id="2414723at2759"/>
<reference evidence="2" key="1">
    <citation type="submission" date="2022-10" db="EMBL/GenBank/DDBJ databases">
        <title>Tapping the CABI collections for fungal endophytes: first genome assemblies for Collariella, Neodidymelliopsis, Ascochyta clinopodiicola, Didymella pomorum, Didymosphaeria variabile, Neocosmospora piperis and Neocucurbitaria cava.</title>
        <authorList>
            <person name="Hill R."/>
        </authorList>
    </citation>
    <scope>NUCLEOTIDE SEQUENCE</scope>
    <source>
        <strain evidence="2">IMI 360193</strain>
    </source>
</reference>
<dbReference type="SMART" id="SM00225">
    <property type="entry name" value="BTB"/>
    <property type="match status" value="1"/>
</dbReference>
<dbReference type="PANTHER" id="PTHR11145">
    <property type="entry name" value="BTB/POZ DOMAIN-CONTAINING ADAPTER FOR CUL3-MEDIATED RHOA DEGRADATION PROTEIN FAMILY MEMBER"/>
    <property type="match status" value="1"/>
</dbReference>
<comment type="caution">
    <text evidence="2">The sequence shown here is derived from an EMBL/GenBank/DDBJ whole genome shotgun (WGS) entry which is preliminary data.</text>
</comment>
<dbReference type="Pfam" id="PF02214">
    <property type="entry name" value="BTB_2"/>
    <property type="match status" value="1"/>
</dbReference>
<dbReference type="Gene3D" id="3.30.710.10">
    <property type="entry name" value="Potassium Channel Kv1.1, Chain A"/>
    <property type="match status" value="1"/>
</dbReference>
<evidence type="ECO:0000313" key="3">
    <source>
        <dbReference type="Proteomes" id="UP001140562"/>
    </source>
</evidence>